<accession>A0ABC9NEU8</accession>
<reference evidence="1" key="2">
    <citation type="submission" date="2013-11" db="EMBL/GenBank/DDBJ databases">
        <title>Draft genome sequence of Bacteroides uniformis (ATCC 8492).</title>
        <authorList>
            <person name="Sudarsanam P."/>
            <person name="Ley R."/>
            <person name="Guruge J."/>
            <person name="Turnbaugh P.J."/>
            <person name="Mahowald M."/>
            <person name="Liep D."/>
            <person name="Gordon J."/>
        </authorList>
    </citation>
    <scope>NUCLEOTIDE SEQUENCE</scope>
    <source>
        <strain evidence="1">ATCC 8492</strain>
    </source>
</reference>
<sequence>MPIKTHIPVVASREIWLPPLKASLPKVWMVANSIPTRKAMGNRETSGEGIFFAEFIGLFLTMLG</sequence>
<organism evidence="1 2">
    <name type="scientific">Bacteroides uniformis (strain ATCC 8492 / DSM 6597 / CCUG 4942 / CIP 103695 / JCM 5828 / KCTC 5204 / NCTC 13054 / VPI 0061)</name>
    <dbReference type="NCBI Taxonomy" id="411479"/>
    <lineage>
        <taxon>Bacteria</taxon>
        <taxon>Pseudomonadati</taxon>
        <taxon>Bacteroidota</taxon>
        <taxon>Bacteroidia</taxon>
        <taxon>Bacteroidales</taxon>
        <taxon>Bacteroidaceae</taxon>
        <taxon>Bacteroides</taxon>
    </lineage>
</organism>
<comment type="caution">
    <text evidence="1">The sequence shown here is derived from an EMBL/GenBank/DDBJ whole genome shotgun (WGS) entry which is preliminary data.</text>
</comment>
<dbReference type="Proteomes" id="UP000004110">
    <property type="component" value="Unassembled WGS sequence"/>
</dbReference>
<keyword evidence="2" id="KW-1185">Reference proteome</keyword>
<evidence type="ECO:0000313" key="2">
    <source>
        <dbReference type="Proteomes" id="UP000004110"/>
    </source>
</evidence>
<proteinExistence type="predicted"/>
<dbReference type="AlphaFoldDB" id="A0ABC9NEU8"/>
<protein>
    <submittedName>
        <fullName evidence="1">Uncharacterized protein</fullName>
    </submittedName>
</protein>
<reference evidence="1" key="1">
    <citation type="submission" date="2007-06" db="EMBL/GenBank/DDBJ databases">
        <authorList>
            <person name="Fulton L."/>
            <person name="Clifton S."/>
            <person name="Fulton B."/>
            <person name="Xu J."/>
            <person name="Minx P."/>
            <person name="Pepin K.H."/>
            <person name="Johnson M."/>
            <person name="Thiruvilangam P."/>
            <person name="Bhonagiri V."/>
            <person name="Nash W.E."/>
            <person name="Mardis E.R."/>
            <person name="Wilson R.K."/>
        </authorList>
    </citation>
    <scope>NUCLEOTIDE SEQUENCE [LARGE SCALE GENOMIC DNA]</scope>
    <source>
        <strain evidence="1">ATCC 8492</strain>
    </source>
</reference>
<name>A0ABC9NEU8_BACUC</name>
<evidence type="ECO:0000313" key="1">
    <source>
        <dbReference type="EMBL" id="EDO55239.1"/>
    </source>
</evidence>
<gene>
    <name evidence="1" type="ORF">BACUNI_01329</name>
</gene>
<dbReference type="EMBL" id="AAYH02000039">
    <property type="protein sequence ID" value="EDO55239.1"/>
    <property type="molecule type" value="Genomic_DNA"/>
</dbReference>